<feature type="signal peptide" evidence="8">
    <location>
        <begin position="1"/>
        <end position="23"/>
    </location>
</feature>
<evidence type="ECO:0000256" key="6">
    <source>
        <dbReference type="ARBA" id="ARBA00022837"/>
    </source>
</evidence>
<evidence type="ECO:0000313" key="11">
    <source>
        <dbReference type="Proteomes" id="UP000324479"/>
    </source>
</evidence>
<comment type="similarity">
    <text evidence="2">Belongs to the sulfatase family.</text>
</comment>
<dbReference type="Pfam" id="PF00884">
    <property type="entry name" value="Sulfatase"/>
    <property type="match status" value="1"/>
</dbReference>
<keyword evidence="6" id="KW-0106">Calcium</keyword>
<evidence type="ECO:0000256" key="8">
    <source>
        <dbReference type="SAM" id="SignalP"/>
    </source>
</evidence>
<dbReference type="EMBL" id="VWOX01000004">
    <property type="protein sequence ID" value="KAA5544522.1"/>
    <property type="molecule type" value="Genomic_DNA"/>
</dbReference>
<comment type="cofactor">
    <cofactor evidence="1">
        <name>Ca(2+)</name>
        <dbReference type="ChEBI" id="CHEBI:29108"/>
    </cofactor>
</comment>
<dbReference type="RefSeq" id="WP_150076132.1">
    <property type="nucleotide sequence ID" value="NZ_VWOX01000004.1"/>
</dbReference>
<reference evidence="10 11" key="1">
    <citation type="submission" date="2019-08" db="EMBL/GenBank/DDBJ databases">
        <authorList>
            <person name="Dhanesh K."/>
            <person name="Kumar G."/>
            <person name="Sasikala C."/>
            <person name="Venkata Ramana C."/>
        </authorList>
    </citation>
    <scope>NUCLEOTIDE SEQUENCE [LARGE SCALE GENOMIC DNA]</scope>
    <source>
        <strain evidence="10 11">JC645</strain>
    </source>
</reference>
<evidence type="ECO:0000256" key="1">
    <source>
        <dbReference type="ARBA" id="ARBA00001913"/>
    </source>
</evidence>
<feature type="region of interest" description="Disordered" evidence="7">
    <location>
        <begin position="139"/>
        <end position="160"/>
    </location>
</feature>
<organism evidence="10 11">
    <name type="scientific">Roseiconus nitratireducens</name>
    <dbReference type="NCBI Taxonomy" id="2605748"/>
    <lineage>
        <taxon>Bacteria</taxon>
        <taxon>Pseudomonadati</taxon>
        <taxon>Planctomycetota</taxon>
        <taxon>Planctomycetia</taxon>
        <taxon>Pirellulales</taxon>
        <taxon>Pirellulaceae</taxon>
        <taxon>Roseiconus</taxon>
    </lineage>
</organism>
<keyword evidence="3" id="KW-0479">Metal-binding</keyword>
<dbReference type="AlphaFoldDB" id="A0A5M6DE11"/>
<dbReference type="PANTHER" id="PTHR45953">
    <property type="entry name" value="IDURONATE 2-SULFATASE"/>
    <property type="match status" value="1"/>
</dbReference>
<gene>
    <name evidence="10" type="ORF">FYK55_09355</name>
</gene>
<protein>
    <submittedName>
        <fullName evidence="10">Sulfatase</fullName>
    </submittedName>
</protein>
<evidence type="ECO:0000256" key="3">
    <source>
        <dbReference type="ARBA" id="ARBA00022723"/>
    </source>
</evidence>
<feature type="domain" description="Sulfatase N-terminal" evidence="9">
    <location>
        <begin position="37"/>
        <end position="400"/>
    </location>
</feature>
<evidence type="ECO:0000256" key="7">
    <source>
        <dbReference type="SAM" id="MobiDB-lite"/>
    </source>
</evidence>
<feature type="chain" id="PRO_5024275256" evidence="8">
    <location>
        <begin position="24"/>
        <end position="500"/>
    </location>
</feature>
<evidence type="ECO:0000259" key="9">
    <source>
        <dbReference type="Pfam" id="PF00884"/>
    </source>
</evidence>
<dbReference type="CDD" id="cd16030">
    <property type="entry name" value="iduronate-2-sulfatase"/>
    <property type="match status" value="1"/>
</dbReference>
<keyword evidence="5" id="KW-0378">Hydrolase</keyword>
<dbReference type="PANTHER" id="PTHR45953:SF1">
    <property type="entry name" value="IDURONATE 2-SULFATASE"/>
    <property type="match status" value="1"/>
</dbReference>
<dbReference type="GO" id="GO:0004423">
    <property type="term" value="F:iduronate-2-sulfatase activity"/>
    <property type="evidence" value="ECO:0007669"/>
    <property type="project" value="InterPro"/>
</dbReference>
<dbReference type="SUPFAM" id="SSF53649">
    <property type="entry name" value="Alkaline phosphatase-like"/>
    <property type="match status" value="1"/>
</dbReference>
<proteinExistence type="inferred from homology"/>
<sequence length="500" mass="55152">MRRLLILASTVFALWLGASVSPAEELGADSESPKQRPNVLLLCVDDLRPELACFGKPYIQSPNIDALAASGTAFRRHYVQAPTCGASRYSLLTGRYGPASNNALFQRSKVLEENPDGVPPSMPAWFRRHGYTTVSVGKVSHHPGGRGGADWDDDSQPEMPQSWDRHLMPVGPWQHPRGAMHGLAHGEIRRDAKQMDVFQSVEGDDAIYPDGLTTQRAIEQLDQLASTNESPFFLAVGIIRPHLPFGAPAKYMQPYVDADLPEIDHPSKPEGKTTWHGSGEFMKYNRWQRNPNDDAEFATEVRKHYAACVSYADAQVGRILTRLKESGADENTIVVLWGDHGWHLGEHAIWGKHALFEESLRSPLIIRRPQTQAKPPTNGAKTDAIVETIDLFPTLCQLAGLETPSFADGKSLIPLLDNPDAAGHPAISYRPNAKTIRSDRYRLVVHNDGYLELYDHHSPEGETKNVASSNPQVAKELQQKLSERLGSQAVAEGKLAPGLN</sequence>
<comment type="caution">
    <text evidence="10">The sequence shown here is derived from an EMBL/GenBank/DDBJ whole genome shotgun (WGS) entry which is preliminary data.</text>
</comment>
<dbReference type="Gene3D" id="3.40.720.10">
    <property type="entry name" value="Alkaline Phosphatase, subunit A"/>
    <property type="match status" value="1"/>
</dbReference>
<keyword evidence="4 8" id="KW-0732">Signal</keyword>
<accession>A0A5M6DE11</accession>
<evidence type="ECO:0000256" key="2">
    <source>
        <dbReference type="ARBA" id="ARBA00008779"/>
    </source>
</evidence>
<feature type="region of interest" description="Disordered" evidence="7">
    <location>
        <begin position="455"/>
        <end position="500"/>
    </location>
</feature>
<dbReference type="GO" id="GO:0005737">
    <property type="term" value="C:cytoplasm"/>
    <property type="evidence" value="ECO:0007669"/>
    <property type="project" value="TreeGrafter"/>
</dbReference>
<dbReference type="InterPro" id="IPR000917">
    <property type="entry name" value="Sulfatase_N"/>
</dbReference>
<evidence type="ECO:0000313" key="10">
    <source>
        <dbReference type="EMBL" id="KAA5544522.1"/>
    </source>
</evidence>
<dbReference type="GO" id="GO:0046872">
    <property type="term" value="F:metal ion binding"/>
    <property type="evidence" value="ECO:0007669"/>
    <property type="project" value="UniProtKB-KW"/>
</dbReference>
<dbReference type="Proteomes" id="UP000324479">
    <property type="component" value="Unassembled WGS sequence"/>
</dbReference>
<evidence type="ECO:0000256" key="5">
    <source>
        <dbReference type="ARBA" id="ARBA00022801"/>
    </source>
</evidence>
<keyword evidence="11" id="KW-1185">Reference proteome</keyword>
<name>A0A5M6DE11_9BACT</name>
<dbReference type="InterPro" id="IPR035874">
    <property type="entry name" value="IDS"/>
</dbReference>
<evidence type="ECO:0000256" key="4">
    <source>
        <dbReference type="ARBA" id="ARBA00022729"/>
    </source>
</evidence>
<dbReference type="InterPro" id="IPR017850">
    <property type="entry name" value="Alkaline_phosphatase_core_sf"/>
</dbReference>